<comment type="similarity">
    <text evidence="3">Belongs to the aldolase class II family. AraD/FucA subfamily.</text>
</comment>
<dbReference type="SUPFAM" id="SSF53639">
    <property type="entry name" value="AraD/HMP-PK domain-like"/>
    <property type="match status" value="1"/>
</dbReference>
<gene>
    <name evidence="8" type="ORF">JOE69_000866</name>
</gene>
<evidence type="ECO:0000256" key="4">
    <source>
        <dbReference type="ARBA" id="ARBA00013186"/>
    </source>
</evidence>
<proteinExistence type="inferred from homology"/>
<evidence type="ECO:0000313" key="9">
    <source>
        <dbReference type="Proteomes" id="UP001185069"/>
    </source>
</evidence>
<evidence type="ECO:0000256" key="2">
    <source>
        <dbReference type="ARBA" id="ARBA00001947"/>
    </source>
</evidence>
<name>A0ABU1J873_9MICC</name>
<dbReference type="SMART" id="SM01007">
    <property type="entry name" value="Aldolase_II"/>
    <property type="match status" value="1"/>
</dbReference>
<comment type="caution">
    <text evidence="8">The sequence shown here is derived from an EMBL/GenBank/DDBJ whole genome shotgun (WGS) entry which is preliminary data.</text>
</comment>
<comment type="cofactor">
    <cofactor evidence="2">
        <name>Zn(2+)</name>
        <dbReference type="ChEBI" id="CHEBI:29105"/>
    </cofactor>
</comment>
<dbReference type="Gene3D" id="3.40.225.10">
    <property type="entry name" value="Class II aldolase/adducin N-terminal domain"/>
    <property type="match status" value="1"/>
</dbReference>
<keyword evidence="9" id="KW-1185">Reference proteome</keyword>
<reference evidence="8 9" key="1">
    <citation type="submission" date="2023-07" db="EMBL/GenBank/DDBJ databases">
        <title>Sequencing the genomes of 1000 actinobacteria strains.</title>
        <authorList>
            <person name="Klenk H.-P."/>
        </authorList>
    </citation>
    <scope>NUCLEOTIDE SEQUENCE [LARGE SCALE GENOMIC DNA]</scope>
    <source>
        <strain evidence="8 9">DSM 14555</strain>
    </source>
</reference>
<dbReference type="EC" id="5.1.3.4" evidence="4"/>
<organism evidence="8 9">
    <name type="scientific">Arthrobacter russicus</name>
    <dbReference type="NCBI Taxonomy" id="172040"/>
    <lineage>
        <taxon>Bacteria</taxon>
        <taxon>Bacillati</taxon>
        <taxon>Actinomycetota</taxon>
        <taxon>Actinomycetes</taxon>
        <taxon>Micrococcales</taxon>
        <taxon>Micrococcaceae</taxon>
        <taxon>Arthrobacter</taxon>
    </lineage>
</organism>
<evidence type="ECO:0000256" key="1">
    <source>
        <dbReference type="ARBA" id="ARBA00001726"/>
    </source>
</evidence>
<dbReference type="InterPro" id="IPR001303">
    <property type="entry name" value="Aldolase_II/adducin_N"/>
</dbReference>
<evidence type="ECO:0000256" key="5">
    <source>
        <dbReference type="ARBA" id="ARBA00022723"/>
    </source>
</evidence>
<keyword evidence="6" id="KW-0862">Zinc</keyword>
<accession>A0ABU1J873</accession>
<dbReference type="PANTHER" id="PTHR22789">
    <property type="entry name" value="FUCULOSE PHOSPHATE ALDOLASE"/>
    <property type="match status" value="1"/>
</dbReference>
<evidence type="ECO:0000313" key="8">
    <source>
        <dbReference type="EMBL" id="MDR6268628.1"/>
    </source>
</evidence>
<keyword evidence="5" id="KW-0479">Metal-binding</keyword>
<dbReference type="Pfam" id="PF00596">
    <property type="entry name" value="Aldolase_II"/>
    <property type="match status" value="1"/>
</dbReference>
<feature type="domain" description="Class II aldolase/adducin N-terminal" evidence="7">
    <location>
        <begin position="6"/>
        <end position="183"/>
    </location>
</feature>
<dbReference type="EMBL" id="JAVDQF010000001">
    <property type="protein sequence ID" value="MDR6268628.1"/>
    <property type="molecule type" value="Genomic_DNA"/>
</dbReference>
<dbReference type="Proteomes" id="UP001185069">
    <property type="component" value="Unassembled WGS sequence"/>
</dbReference>
<evidence type="ECO:0000259" key="7">
    <source>
        <dbReference type="SMART" id="SM01007"/>
    </source>
</evidence>
<sequence>MAELRAQVCAGNQQLFEAGLVVWTGGNLSARDPETGLVAIKPSGMQYGQMRAEDMVVLDLDGNIVDGVRGPSSDTASHLRIYRLRPELRSIVHTHSNYASAFAAAGMAIPCCLTAIADEFGGPVPCGDYAPIGGTAIGDEVVRQLGRSPAILMKQHGVFTVGATIEKAIKAAVMVEDVAKTVSIAMGIGRVESLPAEEIAANFERYQQRYGTGSASVGVRS</sequence>
<dbReference type="InterPro" id="IPR036409">
    <property type="entry name" value="Aldolase_II/adducin_N_sf"/>
</dbReference>
<dbReference type="NCBIfam" id="NF005123">
    <property type="entry name" value="PRK06557.1"/>
    <property type="match status" value="1"/>
</dbReference>
<evidence type="ECO:0000256" key="6">
    <source>
        <dbReference type="ARBA" id="ARBA00022833"/>
    </source>
</evidence>
<dbReference type="PANTHER" id="PTHR22789:SF8">
    <property type="entry name" value="L-RIBULOSE-5-PHOSPHATE 4-EPIMERASE SGBE"/>
    <property type="match status" value="1"/>
</dbReference>
<protein>
    <recommendedName>
        <fullName evidence="4">L-ribulose-5-phosphate 4-epimerase</fullName>
        <ecNumber evidence="4">5.1.3.4</ecNumber>
    </recommendedName>
</protein>
<comment type="catalytic activity">
    <reaction evidence="1">
        <text>L-ribulose 5-phosphate = D-xylulose 5-phosphate</text>
        <dbReference type="Rhea" id="RHEA:22368"/>
        <dbReference type="ChEBI" id="CHEBI:57737"/>
        <dbReference type="ChEBI" id="CHEBI:58226"/>
        <dbReference type="EC" id="5.1.3.4"/>
    </reaction>
</comment>
<dbReference type="InterPro" id="IPR050197">
    <property type="entry name" value="Aldolase_class_II_sugar_metab"/>
</dbReference>
<evidence type="ECO:0000256" key="3">
    <source>
        <dbReference type="ARBA" id="ARBA00010037"/>
    </source>
</evidence>